<keyword evidence="3" id="KW-1185">Reference proteome</keyword>
<reference evidence="2" key="1">
    <citation type="submission" date="2022-07" db="EMBL/GenBank/DDBJ databases">
        <title>Genome Sequence of Physisporinus lineatus.</title>
        <authorList>
            <person name="Buettner E."/>
        </authorList>
    </citation>
    <scope>NUCLEOTIDE SEQUENCE</scope>
    <source>
        <strain evidence="2">VT162</strain>
    </source>
</reference>
<evidence type="ECO:0000313" key="2">
    <source>
        <dbReference type="EMBL" id="KAJ3483532.1"/>
    </source>
</evidence>
<name>A0AAD5V392_9APHY</name>
<gene>
    <name evidence="2" type="ORF">NLI96_g6246</name>
</gene>
<proteinExistence type="predicted"/>
<feature type="compositionally biased region" description="Pro residues" evidence="1">
    <location>
        <begin position="111"/>
        <end position="129"/>
    </location>
</feature>
<dbReference type="EMBL" id="JANAWD010000224">
    <property type="protein sequence ID" value="KAJ3483532.1"/>
    <property type="molecule type" value="Genomic_DNA"/>
</dbReference>
<accession>A0AAD5V392</accession>
<dbReference type="Proteomes" id="UP001212997">
    <property type="component" value="Unassembled WGS sequence"/>
</dbReference>
<evidence type="ECO:0000256" key="1">
    <source>
        <dbReference type="SAM" id="MobiDB-lite"/>
    </source>
</evidence>
<dbReference type="AlphaFoldDB" id="A0AAD5V392"/>
<sequence length="314" mass="34033">MSSSSSTSSSASSSTWSFHPLPATPQCSAPSSPYIPDARSQYPEPTSFLDLSHSSSSIKLERKRTRPLPKVPLRVNTSAPLPPPRKPKSRPLPSVPVRAATLNLPLAMPSAPAPVPTRPLPRPKLPVPAPSRTESQTLQVPVSNEICIPDPPPYIDISPPPSATLSLHFSAPTSPDSPDLPSCPAATLSGSAVPPAPSSITLDIQARTEKTEVEIARRLSDLGFIEVTVVNTDRREKTPPQASQECVVYLDLDAPFADYDAKAEKQNATATPGAAPTKSKRRAKRYSRKWIREKNGKRWVEDNYQDVIHALRLL</sequence>
<organism evidence="2 3">
    <name type="scientific">Meripilus lineatus</name>
    <dbReference type="NCBI Taxonomy" id="2056292"/>
    <lineage>
        <taxon>Eukaryota</taxon>
        <taxon>Fungi</taxon>
        <taxon>Dikarya</taxon>
        <taxon>Basidiomycota</taxon>
        <taxon>Agaricomycotina</taxon>
        <taxon>Agaricomycetes</taxon>
        <taxon>Polyporales</taxon>
        <taxon>Meripilaceae</taxon>
        <taxon>Meripilus</taxon>
    </lineage>
</organism>
<comment type="caution">
    <text evidence="2">The sequence shown here is derived from an EMBL/GenBank/DDBJ whole genome shotgun (WGS) entry which is preliminary data.</text>
</comment>
<protein>
    <submittedName>
        <fullName evidence="2">Uncharacterized protein</fullName>
    </submittedName>
</protein>
<feature type="compositionally biased region" description="Low complexity" evidence="1">
    <location>
        <begin position="1"/>
        <end position="17"/>
    </location>
</feature>
<feature type="region of interest" description="Disordered" evidence="1">
    <location>
        <begin position="264"/>
        <end position="285"/>
    </location>
</feature>
<feature type="region of interest" description="Disordered" evidence="1">
    <location>
        <begin position="1"/>
        <end position="137"/>
    </location>
</feature>
<evidence type="ECO:0000313" key="3">
    <source>
        <dbReference type="Proteomes" id="UP001212997"/>
    </source>
</evidence>